<evidence type="ECO:0000256" key="1">
    <source>
        <dbReference type="SAM" id="MobiDB-lite"/>
    </source>
</evidence>
<reference evidence="2" key="1">
    <citation type="journal article" date="2023" name="Nat. Commun.">
        <title>Diploid and tetraploid genomes of Acorus and the evolution of monocots.</title>
        <authorList>
            <person name="Ma L."/>
            <person name="Liu K.W."/>
            <person name="Li Z."/>
            <person name="Hsiao Y.Y."/>
            <person name="Qi Y."/>
            <person name="Fu T."/>
            <person name="Tang G.D."/>
            <person name="Zhang D."/>
            <person name="Sun W.H."/>
            <person name="Liu D.K."/>
            <person name="Li Y."/>
            <person name="Chen G.Z."/>
            <person name="Liu X.D."/>
            <person name="Liao X.Y."/>
            <person name="Jiang Y.T."/>
            <person name="Yu X."/>
            <person name="Hao Y."/>
            <person name="Huang J."/>
            <person name="Zhao X.W."/>
            <person name="Ke S."/>
            <person name="Chen Y.Y."/>
            <person name="Wu W.L."/>
            <person name="Hsu J.L."/>
            <person name="Lin Y.F."/>
            <person name="Huang M.D."/>
            <person name="Li C.Y."/>
            <person name="Huang L."/>
            <person name="Wang Z.W."/>
            <person name="Zhao X."/>
            <person name="Zhong W.Y."/>
            <person name="Peng D.H."/>
            <person name="Ahmad S."/>
            <person name="Lan S."/>
            <person name="Zhang J.S."/>
            <person name="Tsai W.C."/>
            <person name="Van de Peer Y."/>
            <person name="Liu Z.J."/>
        </authorList>
    </citation>
    <scope>NUCLEOTIDE SEQUENCE</scope>
    <source>
        <strain evidence="2">CP</strain>
    </source>
</reference>
<sequence>MARPRNLYCQLRRLRSLASTRPPSSSPNPRTPPPRLPLASGFATRRWGPNHDARRPFPNGVPFRPFSSRSSWGGVSETVSTADETDGADVDGLRQFDLGFEGSEIVNEAVGEGLLYAPVRGVISLIDGLHGFTGLPWEVWFIG</sequence>
<evidence type="ECO:0000313" key="3">
    <source>
        <dbReference type="Proteomes" id="UP001180020"/>
    </source>
</evidence>
<reference evidence="2" key="2">
    <citation type="submission" date="2023-06" db="EMBL/GenBank/DDBJ databases">
        <authorList>
            <person name="Ma L."/>
            <person name="Liu K.-W."/>
            <person name="Li Z."/>
            <person name="Hsiao Y.-Y."/>
            <person name="Qi Y."/>
            <person name="Fu T."/>
            <person name="Tang G."/>
            <person name="Zhang D."/>
            <person name="Sun W.-H."/>
            <person name="Liu D.-K."/>
            <person name="Li Y."/>
            <person name="Chen G.-Z."/>
            <person name="Liu X.-D."/>
            <person name="Liao X.-Y."/>
            <person name="Jiang Y.-T."/>
            <person name="Yu X."/>
            <person name="Hao Y."/>
            <person name="Huang J."/>
            <person name="Zhao X.-W."/>
            <person name="Ke S."/>
            <person name="Chen Y.-Y."/>
            <person name="Wu W.-L."/>
            <person name="Hsu J.-L."/>
            <person name="Lin Y.-F."/>
            <person name="Huang M.-D."/>
            <person name="Li C.-Y."/>
            <person name="Huang L."/>
            <person name="Wang Z.-W."/>
            <person name="Zhao X."/>
            <person name="Zhong W.-Y."/>
            <person name="Peng D.-H."/>
            <person name="Ahmad S."/>
            <person name="Lan S."/>
            <person name="Zhang J.-S."/>
            <person name="Tsai W.-C."/>
            <person name="Van De Peer Y."/>
            <person name="Liu Z.-J."/>
        </authorList>
    </citation>
    <scope>NUCLEOTIDE SEQUENCE</scope>
    <source>
        <strain evidence="2">CP</strain>
        <tissue evidence="2">Leaves</tissue>
    </source>
</reference>
<dbReference type="AlphaFoldDB" id="A0AAV9F243"/>
<accession>A0AAV9F243</accession>
<feature type="compositionally biased region" description="Pro residues" evidence="1">
    <location>
        <begin position="24"/>
        <end position="36"/>
    </location>
</feature>
<keyword evidence="3" id="KW-1185">Reference proteome</keyword>
<dbReference type="EMBL" id="JAUJYO010000004">
    <property type="protein sequence ID" value="KAK1319259.1"/>
    <property type="molecule type" value="Genomic_DNA"/>
</dbReference>
<protein>
    <submittedName>
        <fullName evidence="2">Uncharacterized protein</fullName>
    </submittedName>
</protein>
<evidence type="ECO:0000313" key="2">
    <source>
        <dbReference type="EMBL" id="KAK1319259.1"/>
    </source>
</evidence>
<comment type="caution">
    <text evidence="2">The sequence shown here is derived from an EMBL/GenBank/DDBJ whole genome shotgun (WGS) entry which is preliminary data.</text>
</comment>
<feature type="compositionally biased region" description="Polar residues" evidence="1">
    <location>
        <begin position="67"/>
        <end position="82"/>
    </location>
</feature>
<gene>
    <name evidence="2" type="ORF">QJS10_CPB04g00064</name>
</gene>
<proteinExistence type="predicted"/>
<organism evidence="2 3">
    <name type="scientific">Acorus calamus</name>
    <name type="common">Sweet flag</name>
    <dbReference type="NCBI Taxonomy" id="4465"/>
    <lineage>
        <taxon>Eukaryota</taxon>
        <taxon>Viridiplantae</taxon>
        <taxon>Streptophyta</taxon>
        <taxon>Embryophyta</taxon>
        <taxon>Tracheophyta</taxon>
        <taxon>Spermatophyta</taxon>
        <taxon>Magnoliopsida</taxon>
        <taxon>Liliopsida</taxon>
        <taxon>Acoraceae</taxon>
        <taxon>Acorus</taxon>
    </lineage>
</organism>
<name>A0AAV9F243_ACOCL</name>
<dbReference type="Proteomes" id="UP001180020">
    <property type="component" value="Unassembled WGS sequence"/>
</dbReference>
<feature type="region of interest" description="Disordered" evidence="1">
    <location>
        <begin position="16"/>
        <end position="88"/>
    </location>
</feature>